<evidence type="ECO:0000256" key="2">
    <source>
        <dbReference type="ARBA" id="ARBA00022598"/>
    </source>
</evidence>
<dbReference type="EMBL" id="JBAMMX010000019">
    <property type="protein sequence ID" value="KAK6921962.1"/>
    <property type="molecule type" value="Genomic_DNA"/>
</dbReference>
<evidence type="ECO:0000256" key="1">
    <source>
        <dbReference type="ARBA" id="ARBA00006432"/>
    </source>
</evidence>
<reference evidence="4 5" key="1">
    <citation type="submission" date="2023-12" db="EMBL/GenBank/DDBJ databases">
        <title>A high-quality genome assembly for Dillenia turbinata (Dilleniales).</title>
        <authorList>
            <person name="Chanderbali A."/>
        </authorList>
    </citation>
    <scope>NUCLEOTIDE SEQUENCE [LARGE SCALE GENOMIC DNA]</scope>
    <source>
        <strain evidence="4">LSX21</strain>
        <tissue evidence="4">Leaf</tissue>
    </source>
</reference>
<dbReference type="Proteomes" id="UP001370490">
    <property type="component" value="Unassembled WGS sequence"/>
</dbReference>
<dbReference type="GO" id="GO:0016405">
    <property type="term" value="F:CoA-ligase activity"/>
    <property type="evidence" value="ECO:0007669"/>
    <property type="project" value="TreeGrafter"/>
</dbReference>
<dbReference type="Pfam" id="PF13193">
    <property type="entry name" value="AMP-binding_C"/>
    <property type="match status" value="1"/>
</dbReference>
<sequence>MNAGYVEDEKATATTLNSDGWLRTGDLFYIDNSGFLFFVDRIKELIKYKGYQVPPAELEHLLPSHPVIDSAAVIPYPDEEAGQIPVAFVVRRAESSIQESQIRDFIAKQVAPYKRIRRVYFVDSIPINDTGKILRWELIRFALSAHTSKL</sequence>
<name>A0AAN8Z2D1_9MAGN</name>
<comment type="caution">
    <text evidence="4">The sequence shown here is derived from an EMBL/GenBank/DDBJ whole genome shotgun (WGS) entry which is preliminary data.</text>
</comment>
<keyword evidence="2" id="KW-0436">Ligase</keyword>
<feature type="domain" description="AMP-binding enzyme C-terminal" evidence="3">
    <location>
        <begin position="57"/>
        <end position="132"/>
    </location>
</feature>
<evidence type="ECO:0000313" key="5">
    <source>
        <dbReference type="Proteomes" id="UP001370490"/>
    </source>
</evidence>
<comment type="similarity">
    <text evidence="1">Belongs to the ATP-dependent AMP-binding enzyme family.</text>
</comment>
<protein>
    <submittedName>
        <fullName evidence="4">AMP-dependent synthetase/ligase</fullName>
    </submittedName>
</protein>
<dbReference type="PANTHER" id="PTHR24096">
    <property type="entry name" value="LONG-CHAIN-FATTY-ACID--COA LIGASE"/>
    <property type="match status" value="1"/>
</dbReference>
<proteinExistence type="inferred from homology"/>
<dbReference type="AlphaFoldDB" id="A0AAN8Z2D1"/>
<dbReference type="InterPro" id="IPR025110">
    <property type="entry name" value="AMP-bd_C"/>
</dbReference>
<dbReference type="FunFam" id="3.30.300.30:FF:000007">
    <property type="entry name" value="4-coumarate--CoA ligase 2"/>
    <property type="match status" value="1"/>
</dbReference>
<dbReference type="Gene3D" id="3.40.50.12780">
    <property type="entry name" value="N-terminal domain of ligase-like"/>
    <property type="match status" value="1"/>
</dbReference>
<accession>A0AAN8Z2D1</accession>
<dbReference type="SUPFAM" id="SSF56801">
    <property type="entry name" value="Acetyl-CoA synthetase-like"/>
    <property type="match status" value="1"/>
</dbReference>
<dbReference type="InterPro" id="IPR045851">
    <property type="entry name" value="AMP-bd_C_sf"/>
</dbReference>
<evidence type="ECO:0000313" key="4">
    <source>
        <dbReference type="EMBL" id="KAK6921962.1"/>
    </source>
</evidence>
<evidence type="ECO:0000259" key="3">
    <source>
        <dbReference type="Pfam" id="PF13193"/>
    </source>
</evidence>
<gene>
    <name evidence="4" type="ORF">RJ641_012469</name>
</gene>
<dbReference type="PANTHER" id="PTHR24096:SF362">
    <property type="entry name" value="4-COUMARATE--COA LIGASE-LIKE 9"/>
    <property type="match status" value="1"/>
</dbReference>
<organism evidence="4 5">
    <name type="scientific">Dillenia turbinata</name>
    <dbReference type="NCBI Taxonomy" id="194707"/>
    <lineage>
        <taxon>Eukaryota</taxon>
        <taxon>Viridiplantae</taxon>
        <taxon>Streptophyta</taxon>
        <taxon>Embryophyta</taxon>
        <taxon>Tracheophyta</taxon>
        <taxon>Spermatophyta</taxon>
        <taxon>Magnoliopsida</taxon>
        <taxon>eudicotyledons</taxon>
        <taxon>Gunneridae</taxon>
        <taxon>Pentapetalae</taxon>
        <taxon>Dilleniales</taxon>
        <taxon>Dilleniaceae</taxon>
        <taxon>Dillenia</taxon>
    </lineage>
</organism>
<dbReference type="Gene3D" id="3.30.300.30">
    <property type="match status" value="1"/>
</dbReference>
<keyword evidence="5" id="KW-1185">Reference proteome</keyword>
<dbReference type="InterPro" id="IPR042099">
    <property type="entry name" value="ANL_N_sf"/>
</dbReference>